<sequence length="86" mass="9256">MKCGWIYIDKIVWVNNSLTHFVRNDNCMESSVVSHSVTICALSVKRTEIDGATTFAVSGQSLIGLKVLLAPHIPTEGPASLVALLS</sequence>
<proteinExistence type="predicted"/>
<evidence type="ECO:0000313" key="1">
    <source>
        <dbReference type="EMBL" id="KAI3771046.1"/>
    </source>
</evidence>
<dbReference type="Proteomes" id="UP001055879">
    <property type="component" value="Linkage Group LG01"/>
</dbReference>
<dbReference type="EMBL" id="CM042047">
    <property type="protein sequence ID" value="KAI3771046.1"/>
    <property type="molecule type" value="Genomic_DNA"/>
</dbReference>
<accession>A0ACB9FJN0</accession>
<evidence type="ECO:0000313" key="2">
    <source>
        <dbReference type="Proteomes" id="UP001055879"/>
    </source>
</evidence>
<comment type="caution">
    <text evidence="1">The sequence shown here is derived from an EMBL/GenBank/DDBJ whole genome shotgun (WGS) entry which is preliminary data.</text>
</comment>
<reference evidence="1 2" key="2">
    <citation type="journal article" date="2022" name="Mol. Ecol. Resour.">
        <title>The genomes of chicory, endive, great burdock and yacon provide insights into Asteraceae paleo-polyploidization history and plant inulin production.</title>
        <authorList>
            <person name="Fan W."/>
            <person name="Wang S."/>
            <person name="Wang H."/>
            <person name="Wang A."/>
            <person name="Jiang F."/>
            <person name="Liu H."/>
            <person name="Zhao H."/>
            <person name="Xu D."/>
            <person name="Zhang Y."/>
        </authorList>
    </citation>
    <scope>NUCLEOTIDE SEQUENCE [LARGE SCALE GENOMIC DNA]</scope>
    <source>
        <strain evidence="2">cv. Niubang</strain>
    </source>
</reference>
<reference evidence="2" key="1">
    <citation type="journal article" date="2022" name="Mol. Ecol. Resour.">
        <title>The genomes of chicory, endive, great burdock and yacon provide insights into Asteraceae palaeo-polyploidization history and plant inulin production.</title>
        <authorList>
            <person name="Fan W."/>
            <person name="Wang S."/>
            <person name="Wang H."/>
            <person name="Wang A."/>
            <person name="Jiang F."/>
            <person name="Liu H."/>
            <person name="Zhao H."/>
            <person name="Xu D."/>
            <person name="Zhang Y."/>
        </authorList>
    </citation>
    <scope>NUCLEOTIDE SEQUENCE [LARGE SCALE GENOMIC DNA]</scope>
    <source>
        <strain evidence="2">cv. Niubang</strain>
    </source>
</reference>
<keyword evidence="2" id="KW-1185">Reference proteome</keyword>
<name>A0ACB9FJN0_ARCLA</name>
<protein>
    <submittedName>
        <fullName evidence="1">Uncharacterized protein</fullName>
    </submittedName>
</protein>
<gene>
    <name evidence="1" type="ORF">L6452_02198</name>
</gene>
<organism evidence="1 2">
    <name type="scientific">Arctium lappa</name>
    <name type="common">Greater burdock</name>
    <name type="synonym">Lappa major</name>
    <dbReference type="NCBI Taxonomy" id="4217"/>
    <lineage>
        <taxon>Eukaryota</taxon>
        <taxon>Viridiplantae</taxon>
        <taxon>Streptophyta</taxon>
        <taxon>Embryophyta</taxon>
        <taxon>Tracheophyta</taxon>
        <taxon>Spermatophyta</taxon>
        <taxon>Magnoliopsida</taxon>
        <taxon>eudicotyledons</taxon>
        <taxon>Gunneridae</taxon>
        <taxon>Pentapetalae</taxon>
        <taxon>asterids</taxon>
        <taxon>campanulids</taxon>
        <taxon>Asterales</taxon>
        <taxon>Asteraceae</taxon>
        <taxon>Carduoideae</taxon>
        <taxon>Cardueae</taxon>
        <taxon>Arctiinae</taxon>
        <taxon>Arctium</taxon>
    </lineage>
</organism>